<organism evidence="2 3">
    <name type="scientific">Viridibacillus arenosi FSL R5-213</name>
    <dbReference type="NCBI Taxonomy" id="1227360"/>
    <lineage>
        <taxon>Bacteria</taxon>
        <taxon>Bacillati</taxon>
        <taxon>Bacillota</taxon>
        <taxon>Bacilli</taxon>
        <taxon>Bacillales</taxon>
        <taxon>Caryophanaceae</taxon>
        <taxon>Viridibacillus</taxon>
    </lineage>
</organism>
<evidence type="ECO:0000313" key="3">
    <source>
        <dbReference type="Proteomes" id="UP000019062"/>
    </source>
</evidence>
<reference evidence="2 3" key="1">
    <citation type="journal article" date="2014" name="BMC Genomics">
        <title>Genomic comparison of sporeforming bacilli isolated from milk.</title>
        <authorList>
            <person name="Moreno Switt A.I."/>
            <person name="Andrus A.D."/>
            <person name="Ranieri M.L."/>
            <person name="Orsi R.H."/>
            <person name="Ivy R."/>
            <person name="den Bakker H.C."/>
            <person name="Martin N.H."/>
            <person name="Wiedmann M."/>
            <person name="Boor K.J."/>
        </authorList>
    </citation>
    <scope>NUCLEOTIDE SEQUENCE [LARGE SCALE GENOMIC DNA]</scope>
    <source>
        <strain evidence="2 3">FSL R5-213</strain>
    </source>
</reference>
<gene>
    <name evidence="2" type="ORF">C176_07587</name>
</gene>
<feature type="transmembrane region" description="Helical" evidence="1">
    <location>
        <begin position="65"/>
        <end position="85"/>
    </location>
</feature>
<keyword evidence="1" id="KW-0472">Membrane</keyword>
<protein>
    <submittedName>
        <fullName evidence="2">Uncharacterized protein</fullName>
    </submittedName>
</protein>
<dbReference type="EMBL" id="ASQA01000013">
    <property type="protein sequence ID" value="ETT86558.1"/>
    <property type="molecule type" value="Genomic_DNA"/>
</dbReference>
<evidence type="ECO:0000313" key="2">
    <source>
        <dbReference type="EMBL" id="ETT86558.1"/>
    </source>
</evidence>
<dbReference type="eggNOG" id="ENOG5033ETY">
    <property type="taxonomic scope" value="Bacteria"/>
</dbReference>
<feature type="transmembrane region" description="Helical" evidence="1">
    <location>
        <begin position="9"/>
        <end position="27"/>
    </location>
</feature>
<keyword evidence="1" id="KW-0812">Transmembrane</keyword>
<keyword evidence="3" id="KW-1185">Reference proteome</keyword>
<proteinExistence type="predicted"/>
<feature type="transmembrane region" description="Helical" evidence="1">
    <location>
        <begin position="33"/>
        <end position="53"/>
    </location>
</feature>
<sequence>MSFLKTKNILILSGLTILYIMDYLSQIEIFSVIPRRTVLIFIVIFLLISFLPIKRKESNALNEFKWEAFLIGYIVLTMIILQLLGGQSVTGISFENWFVWLVLLISVWELRLKWRKVKQESAVKEN</sequence>
<dbReference type="Proteomes" id="UP000019062">
    <property type="component" value="Unassembled WGS sequence"/>
</dbReference>
<comment type="caution">
    <text evidence="2">The sequence shown here is derived from an EMBL/GenBank/DDBJ whole genome shotgun (WGS) entry which is preliminary data.</text>
</comment>
<name>W4F136_9BACL</name>
<dbReference type="AlphaFoldDB" id="W4F136"/>
<feature type="transmembrane region" description="Helical" evidence="1">
    <location>
        <begin position="97"/>
        <end position="114"/>
    </location>
</feature>
<accession>W4F136</accession>
<keyword evidence="1" id="KW-1133">Transmembrane helix</keyword>
<evidence type="ECO:0000256" key="1">
    <source>
        <dbReference type="SAM" id="Phobius"/>
    </source>
</evidence>